<dbReference type="Pfam" id="PF01037">
    <property type="entry name" value="AsnC_trans_reg"/>
    <property type="match status" value="1"/>
</dbReference>
<name>A0A7C3GBY5_9PROT</name>
<sequence length="58" mass="6703">CYLMTGNADYLLKIAAANTKEYERIYRRTIAALPHVSRIQSSLVMKAIKRWQGYPART</sequence>
<dbReference type="Gene3D" id="3.30.70.920">
    <property type="match status" value="1"/>
</dbReference>
<reference evidence="2" key="1">
    <citation type="journal article" date="2020" name="mSystems">
        <title>Genome- and Community-Level Interaction Insights into Carbon Utilization and Element Cycling Functions of Hydrothermarchaeota in Hydrothermal Sediment.</title>
        <authorList>
            <person name="Zhou Z."/>
            <person name="Liu Y."/>
            <person name="Xu W."/>
            <person name="Pan J."/>
            <person name="Luo Z.H."/>
            <person name="Li M."/>
        </authorList>
    </citation>
    <scope>NUCLEOTIDE SEQUENCE [LARGE SCALE GENOMIC DNA]</scope>
    <source>
        <strain evidence="2">HyVt-489</strain>
    </source>
</reference>
<dbReference type="InterPro" id="IPR019887">
    <property type="entry name" value="Tscrpt_reg_AsnC/Lrp_C"/>
</dbReference>
<dbReference type="InterPro" id="IPR011008">
    <property type="entry name" value="Dimeric_a/b-barrel"/>
</dbReference>
<protein>
    <submittedName>
        <fullName evidence="2">Lrp/AsnC family transcriptional regulator</fullName>
    </submittedName>
</protein>
<proteinExistence type="predicted"/>
<evidence type="ECO:0000313" key="2">
    <source>
        <dbReference type="EMBL" id="HFB54756.1"/>
    </source>
</evidence>
<feature type="domain" description="Transcription regulator AsnC/Lrp ligand binding" evidence="1">
    <location>
        <begin position="1"/>
        <end position="46"/>
    </location>
</feature>
<organism evidence="2">
    <name type="scientific">Hellea balneolensis</name>
    <dbReference type="NCBI Taxonomy" id="287478"/>
    <lineage>
        <taxon>Bacteria</taxon>
        <taxon>Pseudomonadati</taxon>
        <taxon>Pseudomonadota</taxon>
        <taxon>Alphaproteobacteria</taxon>
        <taxon>Maricaulales</taxon>
        <taxon>Robiginitomaculaceae</taxon>
        <taxon>Hellea</taxon>
    </lineage>
</organism>
<gene>
    <name evidence="2" type="ORF">ENJ46_02440</name>
</gene>
<dbReference type="EMBL" id="DRMN01000162">
    <property type="protein sequence ID" value="HFB54756.1"/>
    <property type="molecule type" value="Genomic_DNA"/>
</dbReference>
<evidence type="ECO:0000259" key="1">
    <source>
        <dbReference type="Pfam" id="PF01037"/>
    </source>
</evidence>
<dbReference type="Proteomes" id="UP000886042">
    <property type="component" value="Unassembled WGS sequence"/>
</dbReference>
<dbReference type="AlphaFoldDB" id="A0A7C3GBY5"/>
<accession>A0A7C3GBY5</accession>
<comment type="caution">
    <text evidence="2">The sequence shown here is derived from an EMBL/GenBank/DDBJ whole genome shotgun (WGS) entry which is preliminary data.</text>
</comment>
<dbReference type="SUPFAM" id="SSF54909">
    <property type="entry name" value="Dimeric alpha+beta barrel"/>
    <property type="match status" value="1"/>
</dbReference>
<feature type="non-terminal residue" evidence="2">
    <location>
        <position position="1"/>
    </location>
</feature>